<evidence type="ECO:0000256" key="2">
    <source>
        <dbReference type="ARBA" id="ARBA00013932"/>
    </source>
</evidence>
<keyword evidence="4" id="KW-0805">Transcription regulation</keyword>
<keyword evidence="7" id="KW-0396">Initiation factor</keyword>
<dbReference type="PROSITE" id="PS00782">
    <property type="entry name" value="TFIIB"/>
    <property type="match status" value="1"/>
</dbReference>
<keyword evidence="7" id="KW-0648">Protein biosynthesis</keyword>
<gene>
    <name evidence="7" type="ORF">NDEV_0403</name>
</gene>
<dbReference type="SMART" id="SM00385">
    <property type="entry name" value="CYCLIN"/>
    <property type="match status" value="2"/>
</dbReference>
<evidence type="ECO:0000256" key="1">
    <source>
        <dbReference type="ARBA" id="ARBA00010857"/>
    </source>
</evidence>
<dbReference type="InterPro" id="IPR023486">
    <property type="entry name" value="TFIIB_CS"/>
</dbReference>
<feature type="domain" description="Cyclin-like" evidence="6">
    <location>
        <begin position="235"/>
        <end position="316"/>
    </location>
</feature>
<dbReference type="KEGG" id="ndv:NDEV_0403"/>
<dbReference type="PANTHER" id="PTHR11618:SF13">
    <property type="entry name" value="TRANSCRIPTION INITIATION FACTOR IIB"/>
    <property type="match status" value="1"/>
</dbReference>
<dbReference type="GO" id="GO:0017025">
    <property type="term" value="F:TBP-class protein binding"/>
    <property type="evidence" value="ECO:0007669"/>
    <property type="project" value="InterPro"/>
</dbReference>
<protein>
    <recommendedName>
        <fullName evidence="2">Transcription initiation factor IIB</fullName>
    </recommendedName>
</protein>
<dbReference type="InterPro" id="IPR036915">
    <property type="entry name" value="Cyclin-like_sf"/>
</dbReference>
<dbReference type="SUPFAM" id="SSF57783">
    <property type="entry name" value="Zinc beta-ribbon"/>
    <property type="match status" value="1"/>
</dbReference>
<dbReference type="GO" id="GO:0070897">
    <property type="term" value="P:transcription preinitiation complex assembly"/>
    <property type="evidence" value="ECO:0007669"/>
    <property type="project" value="InterPro"/>
</dbReference>
<evidence type="ECO:0000313" key="7">
    <source>
        <dbReference type="EMBL" id="CUR51168.1"/>
    </source>
</evidence>
<keyword evidence="3" id="KW-0677">Repeat</keyword>
<feature type="domain" description="Cyclin-like" evidence="6">
    <location>
        <begin position="141"/>
        <end position="222"/>
    </location>
</feature>
<keyword evidence="5" id="KW-0804">Transcription</keyword>
<dbReference type="GO" id="GO:0097550">
    <property type="term" value="C:transcription preinitiation complex"/>
    <property type="evidence" value="ECO:0007669"/>
    <property type="project" value="TreeGrafter"/>
</dbReference>
<organism evidence="7 8">
    <name type="scientific">Nitrosotalea devaniterrae</name>
    <dbReference type="NCBI Taxonomy" id="1078905"/>
    <lineage>
        <taxon>Archaea</taxon>
        <taxon>Nitrososphaerota</taxon>
        <taxon>Nitrososphaeria</taxon>
        <taxon>Nitrosotaleales</taxon>
        <taxon>Nitrosotaleaceae</taxon>
        <taxon>Nitrosotalea</taxon>
    </lineage>
</organism>
<accession>A0A128A1F5</accession>
<dbReference type="AlphaFoldDB" id="A0A128A1F5"/>
<proteinExistence type="inferred from homology"/>
<dbReference type="Pfam" id="PF00382">
    <property type="entry name" value="TFIIB"/>
    <property type="match status" value="2"/>
</dbReference>
<dbReference type="Gene3D" id="1.10.472.170">
    <property type="match status" value="1"/>
</dbReference>
<dbReference type="Proteomes" id="UP000196239">
    <property type="component" value="Chromosome 1"/>
</dbReference>
<evidence type="ECO:0000259" key="6">
    <source>
        <dbReference type="SMART" id="SM00385"/>
    </source>
</evidence>
<keyword evidence="8" id="KW-1185">Reference proteome</keyword>
<dbReference type="EMBL" id="LN890280">
    <property type="protein sequence ID" value="CUR51168.1"/>
    <property type="molecule type" value="Genomic_DNA"/>
</dbReference>
<sequence>MSKHKQILSKQELDVVANVPVQINEVFPGCTTNDCKRWPIITDNVSGEILCGSCGLVLEEKSLETISSYYSDPIDYLTKKNSGSVNSLTMFDMNMTTIMSKRDSLGKSLSRTAKNEFYRLNILNTRSSVASKSRTLRSGLLFLNMLQMKLGIPDSIAENSAHMYRKAIRAKLTVGRKSKNIICACIYASCKQYGIPRSILEISTVSNMGKKEIARTYRSLVERLDLSINPFSSREFLASIADEAKISEKSRRDALEIIYSIEKAGLSQGKNPKALASASLYLACVLNAERKTQAEIAKASRITSTTIRTRYYDLKEFFLETIES</sequence>
<dbReference type="PANTHER" id="PTHR11618">
    <property type="entry name" value="TRANSCRIPTION INITIATION FACTOR IIB-RELATED"/>
    <property type="match status" value="1"/>
</dbReference>
<evidence type="ECO:0000256" key="3">
    <source>
        <dbReference type="ARBA" id="ARBA00022737"/>
    </source>
</evidence>
<reference evidence="8" key="1">
    <citation type="submission" date="2015-10" db="EMBL/GenBank/DDBJ databases">
        <authorList>
            <person name="Lehtovirta-Morley L.E."/>
            <person name="Vieille C."/>
        </authorList>
    </citation>
    <scope>NUCLEOTIDE SEQUENCE [LARGE SCALE GENOMIC DNA]</scope>
</reference>
<name>A0A128A1F5_9ARCH</name>
<dbReference type="SUPFAM" id="SSF47954">
    <property type="entry name" value="Cyclin-like"/>
    <property type="match status" value="2"/>
</dbReference>
<dbReference type="Gene3D" id="1.10.472.10">
    <property type="entry name" value="Cyclin-like"/>
    <property type="match status" value="1"/>
</dbReference>
<dbReference type="GO" id="GO:0003743">
    <property type="term" value="F:translation initiation factor activity"/>
    <property type="evidence" value="ECO:0007669"/>
    <property type="project" value="UniProtKB-KW"/>
</dbReference>
<evidence type="ECO:0000256" key="4">
    <source>
        <dbReference type="ARBA" id="ARBA00023015"/>
    </source>
</evidence>
<dbReference type="InterPro" id="IPR013150">
    <property type="entry name" value="TFIIB_cyclin"/>
</dbReference>
<evidence type="ECO:0000313" key="8">
    <source>
        <dbReference type="Proteomes" id="UP000196239"/>
    </source>
</evidence>
<dbReference type="PRINTS" id="PR00685">
    <property type="entry name" value="TIFACTORIIB"/>
</dbReference>
<dbReference type="InterPro" id="IPR000812">
    <property type="entry name" value="TFIIB"/>
</dbReference>
<dbReference type="InterPro" id="IPR013763">
    <property type="entry name" value="Cyclin-like_dom"/>
</dbReference>
<evidence type="ECO:0000256" key="5">
    <source>
        <dbReference type="ARBA" id="ARBA00023163"/>
    </source>
</evidence>
<comment type="similarity">
    <text evidence="1">Belongs to the TFIIB family.</text>
</comment>